<dbReference type="KEGG" id="rml:FF011L_05660"/>
<proteinExistence type="predicted"/>
<accession>A0A517MAF7</accession>
<evidence type="ECO:0000313" key="2">
    <source>
        <dbReference type="Proteomes" id="UP000320672"/>
    </source>
</evidence>
<evidence type="ECO:0008006" key="3">
    <source>
        <dbReference type="Google" id="ProtNLM"/>
    </source>
</evidence>
<reference evidence="1 2" key="1">
    <citation type="submission" date="2019-02" db="EMBL/GenBank/DDBJ databases">
        <title>Deep-cultivation of Planctomycetes and their phenomic and genomic characterization uncovers novel biology.</title>
        <authorList>
            <person name="Wiegand S."/>
            <person name="Jogler M."/>
            <person name="Boedeker C."/>
            <person name="Pinto D."/>
            <person name="Vollmers J."/>
            <person name="Rivas-Marin E."/>
            <person name="Kohn T."/>
            <person name="Peeters S.H."/>
            <person name="Heuer A."/>
            <person name="Rast P."/>
            <person name="Oberbeckmann S."/>
            <person name="Bunk B."/>
            <person name="Jeske O."/>
            <person name="Meyerdierks A."/>
            <person name="Storesund J.E."/>
            <person name="Kallscheuer N."/>
            <person name="Luecker S."/>
            <person name="Lage O.M."/>
            <person name="Pohl T."/>
            <person name="Merkel B.J."/>
            <person name="Hornburger P."/>
            <person name="Mueller R.-W."/>
            <person name="Bruemmer F."/>
            <person name="Labrenz M."/>
            <person name="Spormann A.M."/>
            <person name="Op den Camp H."/>
            <person name="Overmann J."/>
            <person name="Amann R."/>
            <person name="Jetten M.S.M."/>
            <person name="Mascher T."/>
            <person name="Medema M.H."/>
            <person name="Devos D.P."/>
            <person name="Kaster A.-K."/>
            <person name="Ovreas L."/>
            <person name="Rohde M."/>
            <person name="Galperin M.Y."/>
            <person name="Jogler C."/>
        </authorList>
    </citation>
    <scope>NUCLEOTIDE SEQUENCE [LARGE SCALE GENOMIC DNA]</scope>
    <source>
        <strain evidence="1 2">FF011L</strain>
    </source>
</reference>
<name>A0A517MAF7_9BACT</name>
<dbReference type="InterPro" id="IPR036086">
    <property type="entry name" value="ParB/Sulfiredoxin_sf"/>
</dbReference>
<dbReference type="EMBL" id="CP036262">
    <property type="protein sequence ID" value="QDS91831.1"/>
    <property type="molecule type" value="Genomic_DNA"/>
</dbReference>
<dbReference type="AlphaFoldDB" id="A0A517MAF7"/>
<gene>
    <name evidence="1" type="ORF">FF011L_05660</name>
</gene>
<sequence length="288" mass="32119">MNDRAKVETLPPTSTIALSSLVVDERFQSRATMDPDAIAEYVEAIRTKKCWPFPPIKVVSQFVVDGFHRVEAAKQVIADTAAPAVLRKSLQSISCERVPVETVSDDVPAVALRHALAANQTHGLKRTSEDKRRSVELAIRQWPDESNRAIAKLTGTSHTFVATVRGYPEVATLPPSESLCLAIQALSVGQGLECFHYDDQGELIGNTVIAYLNPDDPFHCFQVADWNGRQIAFSQWGSINRVLWALRQLRSELEAMEFELTENARPLMEMAYKRWRATSPNKSREAGT</sequence>
<dbReference type="RefSeq" id="WP_145350014.1">
    <property type="nucleotide sequence ID" value="NZ_CP036262.1"/>
</dbReference>
<protein>
    <recommendedName>
        <fullName evidence="3">ParB-like nuclease domain protein</fullName>
    </recommendedName>
</protein>
<dbReference type="SUPFAM" id="SSF110849">
    <property type="entry name" value="ParB/Sulfiredoxin"/>
    <property type="match status" value="1"/>
</dbReference>
<organism evidence="1 2">
    <name type="scientific">Roseimaritima multifibrata</name>
    <dbReference type="NCBI Taxonomy" id="1930274"/>
    <lineage>
        <taxon>Bacteria</taxon>
        <taxon>Pseudomonadati</taxon>
        <taxon>Planctomycetota</taxon>
        <taxon>Planctomycetia</taxon>
        <taxon>Pirellulales</taxon>
        <taxon>Pirellulaceae</taxon>
        <taxon>Roseimaritima</taxon>
    </lineage>
</organism>
<evidence type="ECO:0000313" key="1">
    <source>
        <dbReference type="EMBL" id="QDS91831.1"/>
    </source>
</evidence>
<dbReference type="Proteomes" id="UP000320672">
    <property type="component" value="Chromosome"/>
</dbReference>
<dbReference type="OrthoDB" id="291811at2"/>
<keyword evidence="2" id="KW-1185">Reference proteome</keyword>